<dbReference type="InterPro" id="IPR023214">
    <property type="entry name" value="HAD_sf"/>
</dbReference>
<protein>
    <submittedName>
        <fullName evidence="1">HAD family hydrolase</fullName>
    </submittedName>
</protein>
<dbReference type="RefSeq" id="WP_129459535.1">
    <property type="nucleotide sequence ID" value="NZ_PPCV01000009.1"/>
</dbReference>
<dbReference type="PANTHER" id="PTHR10000:SF8">
    <property type="entry name" value="HAD SUPERFAMILY HYDROLASE-LIKE, TYPE 3"/>
    <property type="match status" value="1"/>
</dbReference>
<dbReference type="PANTHER" id="PTHR10000">
    <property type="entry name" value="PHOSPHOSERINE PHOSPHATASE"/>
    <property type="match status" value="1"/>
</dbReference>
<dbReference type="GO" id="GO:0016791">
    <property type="term" value="F:phosphatase activity"/>
    <property type="evidence" value="ECO:0007669"/>
    <property type="project" value="UniProtKB-ARBA"/>
</dbReference>
<dbReference type="Gene3D" id="3.30.1240.10">
    <property type="match status" value="1"/>
</dbReference>
<dbReference type="GO" id="GO:0005829">
    <property type="term" value="C:cytosol"/>
    <property type="evidence" value="ECO:0007669"/>
    <property type="project" value="TreeGrafter"/>
</dbReference>
<evidence type="ECO:0000313" key="1">
    <source>
        <dbReference type="EMBL" id="RXW31442.1"/>
    </source>
</evidence>
<reference evidence="1 2" key="1">
    <citation type="submission" date="2018-01" db="EMBL/GenBank/DDBJ databases">
        <title>Lactibacter flavus gen. nov., sp. nov., a novel bacterium of the family Propionibacteriaceae isolated from raw milk and dairy products.</title>
        <authorList>
            <person name="Wenning M."/>
            <person name="Breitenwieser F."/>
            <person name="Huptas C."/>
            <person name="von Neubeck M."/>
            <person name="Busse H.-J."/>
            <person name="Scherer S."/>
        </authorList>
    </citation>
    <scope>NUCLEOTIDE SEQUENCE [LARGE SCALE GENOMIC DNA]</scope>
    <source>
        <strain evidence="1 2">VG341</strain>
    </source>
</reference>
<dbReference type="InterPro" id="IPR036412">
    <property type="entry name" value="HAD-like_sf"/>
</dbReference>
<dbReference type="Pfam" id="PF08282">
    <property type="entry name" value="Hydrolase_3"/>
    <property type="match status" value="1"/>
</dbReference>
<dbReference type="Proteomes" id="UP000290624">
    <property type="component" value="Unassembled WGS sequence"/>
</dbReference>
<proteinExistence type="predicted"/>
<name>A0A4Q2EFX5_9ACTN</name>
<dbReference type="PROSITE" id="PS01229">
    <property type="entry name" value="COF_2"/>
    <property type="match status" value="1"/>
</dbReference>
<keyword evidence="2" id="KW-1185">Reference proteome</keyword>
<sequence length="261" mass="27544">MTFRPHLVALDVDGTLVDESNIVSRPVYDAVARVLDAGIPVILSTGRSWASALTVIEQLPPMAAEHVCSNGAVTVRFPPFEVVDLLTFDPRPVAELILAEVPGARLGVEIVGSGYQVTEPFPDGELHGDIEVVSLEEMISKDVTRIIVRDPNSSEAEFIDLAARLGLDGVSYSIGYTAWLDIAPHGVDKAHGLGRVTARAGIDARDVLALGDGRNDIEMLTWAGRGVAMGNAPAEVIAAADAATGSVAEGGLVAELNRWFA</sequence>
<keyword evidence="1" id="KW-0378">Hydrolase</keyword>
<dbReference type="GO" id="GO:0000287">
    <property type="term" value="F:magnesium ion binding"/>
    <property type="evidence" value="ECO:0007669"/>
    <property type="project" value="TreeGrafter"/>
</dbReference>
<dbReference type="SUPFAM" id="SSF56784">
    <property type="entry name" value="HAD-like"/>
    <property type="match status" value="1"/>
</dbReference>
<comment type="caution">
    <text evidence="1">The sequence shown here is derived from an EMBL/GenBank/DDBJ whole genome shotgun (WGS) entry which is preliminary data.</text>
</comment>
<dbReference type="EMBL" id="PPCV01000009">
    <property type="protein sequence ID" value="RXW31442.1"/>
    <property type="molecule type" value="Genomic_DNA"/>
</dbReference>
<evidence type="ECO:0000313" key="2">
    <source>
        <dbReference type="Proteomes" id="UP000290624"/>
    </source>
</evidence>
<gene>
    <name evidence="1" type="ORF">C1706_12315</name>
</gene>
<accession>A0A4Q2EFX5</accession>
<dbReference type="Gene3D" id="3.40.50.1000">
    <property type="entry name" value="HAD superfamily/HAD-like"/>
    <property type="match status" value="1"/>
</dbReference>
<dbReference type="OrthoDB" id="3180855at2"/>
<organism evidence="1 2">
    <name type="scientific">Propioniciclava flava</name>
    <dbReference type="NCBI Taxonomy" id="2072026"/>
    <lineage>
        <taxon>Bacteria</taxon>
        <taxon>Bacillati</taxon>
        <taxon>Actinomycetota</taxon>
        <taxon>Actinomycetes</taxon>
        <taxon>Propionibacteriales</taxon>
        <taxon>Propionibacteriaceae</taxon>
        <taxon>Propioniciclava</taxon>
    </lineage>
</organism>
<dbReference type="AlphaFoldDB" id="A0A4Q2EFX5"/>